<evidence type="ECO:0008006" key="4">
    <source>
        <dbReference type="Google" id="ProtNLM"/>
    </source>
</evidence>
<name>A0A840SS09_9RHOB</name>
<dbReference type="SUPFAM" id="SSF53955">
    <property type="entry name" value="Lysozyme-like"/>
    <property type="match status" value="1"/>
</dbReference>
<sequence>MSLRSGLRPALAFGLSLACLASAPAARAESLEAGAAACERAIVEGARRARVPEGVLQAISLTETGRMVGGRLRPWPWAINREGQGHWFASRDEALAFARASLAEGRRSFDVGCFQINYLWHGSNFASLEAMFDPGIGADYAAGFLTDLHRSRGDWSLAAGDYHSRTPDKAQVYRARFDRILAGIGGAPLQVAAAPDAPVLLTPRKSRTRLKGPKIITLPPRDPAPPVVEGGAVGGGVQAAIRASGAPRMMAALIY</sequence>
<accession>A0A840SS09</accession>
<organism evidence="2 3">
    <name type="scientific">Amaricoccus macauensis</name>
    <dbReference type="NCBI Taxonomy" id="57001"/>
    <lineage>
        <taxon>Bacteria</taxon>
        <taxon>Pseudomonadati</taxon>
        <taxon>Pseudomonadota</taxon>
        <taxon>Alphaproteobacteria</taxon>
        <taxon>Rhodobacterales</taxon>
        <taxon>Paracoccaceae</taxon>
        <taxon>Amaricoccus</taxon>
    </lineage>
</organism>
<feature type="signal peptide" evidence="1">
    <location>
        <begin position="1"/>
        <end position="28"/>
    </location>
</feature>
<gene>
    <name evidence="2" type="ORF">HNP73_003497</name>
</gene>
<comment type="caution">
    <text evidence="2">The sequence shown here is derived from an EMBL/GenBank/DDBJ whole genome shotgun (WGS) entry which is preliminary data.</text>
</comment>
<evidence type="ECO:0000313" key="2">
    <source>
        <dbReference type="EMBL" id="MBB5223550.1"/>
    </source>
</evidence>
<evidence type="ECO:0000256" key="1">
    <source>
        <dbReference type="SAM" id="SignalP"/>
    </source>
</evidence>
<keyword evidence="1" id="KW-0732">Signal</keyword>
<reference evidence="2 3" key="1">
    <citation type="submission" date="2020-08" db="EMBL/GenBank/DDBJ databases">
        <title>Genomic Encyclopedia of Type Strains, Phase IV (KMG-IV): sequencing the most valuable type-strain genomes for metagenomic binning, comparative biology and taxonomic classification.</title>
        <authorList>
            <person name="Goeker M."/>
        </authorList>
    </citation>
    <scope>NUCLEOTIDE SEQUENCE [LARGE SCALE GENOMIC DNA]</scope>
    <source>
        <strain evidence="2 3">DSM 101730</strain>
    </source>
</reference>
<dbReference type="PROSITE" id="PS51257">
    <property type="entry name" value="PROKAR_LIPOPROTEIN"/>
    <property type="match status" value="1"/>
</dbReference>
<dbReference type="Proteomes" id="UP000549457">
    <property type="component" value="Unassembled WGS sequence"/>
</dbReference>
<dbReference type="InterPro" id="IPR023346">
    <property type="entry name" value="Lysozyme-like_dom_sf"/>
</dbReference>
<protein>
    <recommendedName>
        <fullName evidence="4">Lytic transglycosylase domain-containing protein</fullName>
    </recommendedName>
</protein>
<keyword evidence="3" id="KW-1185">Reference proteome</keyword>
<dbReference type="RefSeq" id="WP_184152506.1">
    <property type="nucleotide sequence ID" value="NZ_JACHFM010000003.1"/>
</dbReference>
<evidence type="ECO:0000313" key="3">
    <source>
        <dbReference type="Proteomes" id="UP000549457"/>
    </source>
</evidence>
<dbReference type="AlphaFoldDB" id="A0A840SS09"/>
<feature type="chain" id="PRO_5032319388" description="Lytic transglycosylase domain-containing protein" evidence="1">
    <location>
        <begin position="29"/>
        <end position="255"/>
    </location>
</feature>
<dbReference type="EMBL" id="JACHFM010000003">
    <property type="protein sequence ID" value="MBB5223550.1"/>
    <property type="molecule type" value="Genomic_DNA"/>
</dbReference>
<proteinExistence type="predicted"/>